<sequence>MEAADIKIDVIIPIYKPDIKFKHLIERLKKQKDKPDRIILLQTIEEEKQGEKNKSLIGEEFIAYAMELEASDFRIECVEINKKDFDHGGTRAYGASLSNADLLMFMTQDAVPADTLLITKLKEAFTEPNIGAAYGRQLPREEAGIVESYTRKFNYPEADSVKTLEDLPKLGIKTYFCSDVCAAYRRSVYEELGGFVTRTIFNEDMIMAAGIIKAGYAVAYVSGAKVYHSHSYTYKEQFRRNFDMAVSQAEYQSVFSGIKSESEGKKLVLQTASHLVKRGRIYLLPGLVAESGFKYLGYLAGRNYRKLPLSLIRKWSMNPGYFREGKGSRK</sequence>
<dbReference type="Pfam" id="PF00535">
    <property type="entry name" value="Glycos_transf_2"/>
    <property type="match status" value="1"/>
</dbReference>
<evidence type="ECO:0000313" key="2">
    <source>
        <dbReference type="EMBL" id="SHJ82981.1"/>
    </source>
</evidence>
<keyword evidence="2" id="KW-0808">Transferase</keyword>
<evidence type="ECO:0000313" key="3">
    <source>
        <dbReference type="Proteomes" id="UP000184386"/>
    </source>
</evidence>
<dbReference type="AlphaFoldDB" id="A0A1M6MHK4"/>
<proteinExistence type="predicted"/>
<protein>
    <submittedName>
        <fullName evidence="2">Rhamnosyltransferase</fullName>
    </submittedName>
</protein>
<dbReference type="GO" id="GO:0016740">
    <property type="term" value="F:transferase activity"/>
    <property type="evidence" value="ECO:0007669"/>
    <property type="project" value="UniProtKB-KW"/>
</dbReference>
<dbReference type="InterPro" id="IPR001173">
    <property type="entry name" value="Glyco_trans_2-like"/>
</dbReference>
<dbReference type="Proteomes" id="UP000184386">
    <property type="component" value="Unassembled WGS sequence"/>
</dbReference>
<dbReference type="OrthoDB" id="9790005at2"/>
<reference evidence="2 3" key="1">
    <citation type="submission" date="2016-11" db="EMBL/GenBank/DDBJ databases">
        <authorList>
            <person name="Jaros S."/>
            <person name="Januszkiewicz K."/>
            <person name="Wedrychowicz H."/>
        </authorList>
    </citation>
    <scope>NUCLEOTIDE SEQUENCE [LARGE SCALE GENOMIC DNA]</scope>
    <source>
        <strain evidence="2 3">DSM 15929</strain>
    </source>
</reference>
<accession>A0A1M6MHK4</accession>
<gene>
    <name evidence="2" type="ORF">SAMN02745136_01014</name>
</gene>
<organism evidence="2 3">
    <name type="scientific">Anaerocolumna jejuensis DSM 15929</name>
    <dbReference type="NCBI Taxonomy" id="1121322"/>
    <lineage>
        <taxon>Bacteria</taxon>
        <taxon>Bacillati</taxon>
        <taxon>Bacillota</taxon>
        <taxon>Clostridia</taxon>
        <taxon>Lachnospirales</taxon>
        <taxon>Lachnospiraceae</taxon>
        <taxon>Anaerocolumna</taxon>
    </lineage>
</organism>
<keyword evidence="3" id="KW-1185">Reference proteome</keyword>
<evidence type="ECO:0000259" key="1">
    <source>
        <dbReference type="Pfam" id="PF00535"/>
    </source>
</evidence>
<dbReference type="InterPro" id="IPR029044">
    <property type="entry name" value="Nucleotide-diphossugar_trans"/>
</dbReference>
<dbReference type="SUPFAM" id="SSF53448">
    <property type="entry name" value="Nucleotide-diphospho-sugar transferases"/>
    <property type="match status" value="1"/>
</dbReference>
<name>A0A1M6MHK4_9FIRM</name>
<dbReference type="Gene3D" id="3.90.550.10">
    <property type="entry name" value="Spore Coat Polysaccharide Biosynthesis Protein SpsA, Chain A"/>
    <property type="match status" value="1"/>
</dbReference>
<dbReference type="EMBL" id="FRAC01000007">
    <property type="protein sequence ID" value="SHJ82981.1"/>
    <property type="molecule type" value="Genomic_DNA"/>
</dbReference>
<dbReference type="RefSeq" id="WP_073273523.1">
    <property type="nucleotide sequence ID" value="NZ_FRAC01000007.1"/>
</dbReference>
<feature type="domain" description="Glycosyltransferase 2-like" evidence="1">
    <location>
        <begin position="10"/>
        <end position="193"/>
    </location>
</feature>
<dbReference type="STRING" id="1121322.SAMN02745136_01014"/>